<accession>G8QF95</accession>
<dbReference type="GO" id="GO:0005737">
    <property type="term" value="C:cytoplasm"/>
    <property type="evidence" value="ECO:0007669"/>
    <property type="project" value="UniProtKB-SubCell"/>
</dbReference>
<dbReference type="RefSeq" id="WP_014235606.1">
    <property type="nucleotide sequence ID" value="NC_016616.1"/>
</dbReference>
<protein>
    <recommendedName>
        <fullName evidence="2">Heme chaperone HemW</fullName>
    </recommendedName>
</protein>
<keyword evidence="2" id="KW-0949">S-adenosyl-L-methionine</keyword>
<comment type="similarity">
    <text evidence="1">Belongs to the anaerobic coproporphyrinogen-III oxidase family. HemW subfamily.</text>
</comment>
<dbReference type="STRING" id="640081.Dsui_0491"/>
<dbReference type="EMBL" id="CP003153">
    <property type="protein sequence ID" value="AEV24905.1"/>
    <property type="molecule type" value="Genomic_DNA"/>
</dbReference>
<dbReference type="OrthoDB" id="9808022at2"/>
<dbReference type="GO" id="GO:0051539">
    <property type="term" value="F:4 iron, 4 sulfur cluster binding"/>
    <property type="evidence" value="ECO:0007669"/>
    <property type="project" value="UniProtKB-UniRule"/>
</dbReference>
<name>G8QF95_AZOOP</name>
<dbReference type="PANTHER" id="PTHR13932">
    <property type="entry name" value="COPROPORPHYRINIGEN III OXIDASE"/>
    <property type="match status" value="1"/>
</dbReference>
<gene>
    <name evidence="4" type="ordered locus">Dsui_0491</name>
</gene>
<dbReference type="SFLD" id="SFLDG01065">
    <property type="entry name" value="anaerobic_coproporphyrinogen-I"/>
    <property type="match status" value="1"/>
</dbReference>
<evidence type="ECO:0000313" key="5">
    <source>
        <dbReference type="Proteomes" id="UP000005633"/>
    </source>
</evidence>
<keyword evidence="2" id="KW-0963">Cytoplasm</keyword>
<dbReference type="NCBIfam" id="TIGR00539">
    <property type="entry name" value="hemN_rel"/>
    <property type="match status" value="1"/>
</dbReference>
<dbReference type="SUPFAM" id="SSF102114">
    <property type="entry name" value="Radical SAM enzymes"/>
    <property type="match status" value="1"/>
</dbReference>
<dbReference type="InterPro" id="IPR006638">
    <property type="entry name" value="Elp3/MiaA/NifB-like_rSAM"/>
</dbReference>
<dbReference type="KEGG" id="dsu:Dsui_0491"/>
<feature type="domain" description="Radical SAM core" evidence="3">
    <location>
        <begin position="29"/>
        <end position="260"/>
    </location>
</feature>
<sequence>MSSRSHPSSRIIPIAVAGSTRAGGSPLHFTSPPPLSLYIHVPWCVKKCPYCDFNSHEARPENDEAAYVAALIADLESALPSVWGRKVSSIFIGGGTPSLLSGEALHELLNAVRMRLPLLPEAEVTLEANPGTAEAGKFAAFRAAGVNRLSLGIQSFNDRHLEALGRIHDSAEARAAIELAKTHFERFNLDLMYGLPQQSQAEAMADLETALSFAPPHLSCYQLTLEPNTLFAARPPQLPEGDTCADMQDAIEACLAAAGYVHYETSAFARPGYQCRHNLNYWTFGDYLGIGAGAHGKLTLPDHSGFSVQRQMRWKQPKQYLEQVAAGQPVQEQHGVGADELPFEFLMNALRLNQGFDPALFEQRTGLPLLLVRGELEKAAREGLLTLAPDCIAPTERGRRFLNALLERFLPG</sequence>
<dbReference type="Gene3D" id="3.30.750.200">
    <property type="match status" value="1"/>
</dbReference>
<dbReference type="Pfam" id="PF06969">
    <property type="entry name" value="HemN_C"/>
    <property type="match status" value="1"/>
</dbReference>
<dbReference type="PROSITE" id="PS51918">
    <property type="entry name" value="RADICAL_SAM"/>
    <property type="match status" value="1"/>
</dbReference>
<dbReference type="Pfam" id="PF04055">
    <property type="entry name" value="Radical_SAM"/>
    <property type="match status" value="1"/>
</dbReference>
<organism evidence="4 5">
    <name type="scientific">Azospira oryzae (strain ATCC BAA-33 / DSM 13638 / PS)</name>
    <name type="common">Dechlorosoma suillum</name>
    <dbReference type="NCBI Taxonomy" id="640081"/>
    <lineage>
        <taxon>Bacteria</taxon>
        <taxon>Pseudomonadati</taxon>
        <taxon>Pseudomonadota</taxon>
        <taxon>Betaproteobacteria</taxon>
        <taxon>Rhodocyclales</taxon>
        <taxon>Rhodocyclaceae</taxon>
        <taxon>Azospira</taxon>
    </lineage>
</organism>
<dbReference type="SFLD" id="SFLDF00288">
    <property type="entry name" value="HemN-like__clustered_with_nucl"/>
    <property type="match status" value="1"/>
</dbReference>
<dbReference type="CDD" id="cd01335">
    <property type="entry name" value="Radical_SAM"/>
    <property type="match status" value="1"/>
</dbReference>
<keyword evidence="2" id="KW-0408">Iron</keyword>
<dbReference type="GO" id="GO:0046872">
    <property type="term" value="F:metal ion binding"/>
    <property type="evidence" value="ECO:0007669"/>
    <property type="project" value="UniProtKB-UniRule"/>
</dbReference>
<dbReference type="InterPro" id="IPR007197">
    <property type="entry name" value="rSAM"/>
</dbReference>
<keyword evidence="2" id="KW-0004">4Fe-4S</keyword>
<keyword evidence="2" id="KW-0479">Metal-binding</keyword>
<dbReference type="Proteomes" id="UP000005633">
    <property type="component" value="Chromosome"/>
</dbReference>
<dbReference type="SFLD" id="SFLDF00562">
    <property type="entry name" value="HemN-like__clustered_with_heat"/>
    <property type="match status" value="1"/>
</dbReference>
<comment type="subcellular location">
    <subcellularLocation>
        <location evidence="2">Cytoplasm</location>
    </subcellularLocation>
</comment>
<evidence type="ECO:0000313" key="4">
    <source>
        <dbReference type="EMBL" id="AEV24905.1"/>
    </source>
</evidence>
<dbReference type="GO" id="GO:0006779">
    <property type="term" value="P:porphyrin-containing compound biosynthetic process"/>
    <property type="evidence" value="ECO:0007669"/>
    <property type="project" value="InterPro"/>
</dbReference>
<dbReference type="SFLD" id="SFLDS00029">
    <property type="entry name" value="Radical_SAM"/>
    <property type="match status" value="1"/>
</dbReference>
<comment type="function">
    <text evidence="2">Probably acts as a heme chaperone, transferring heme to an unknown acceptor. Binds one molecule of heme per monomer, possibly covalently. Binds 1 [4Fe-4S] cluster. The cluster is coordinated with 3 cysteines and an exchangeable S-adenosyl-L-methionine.</text>
</comment>
<dbReference type="InterPro" id="IPR004559">
    <property type="entry name" value="HemW-like"/>
</dbReference>
<dbReference type="HOGENOM" id="CLU_027579_2_1_4"/>
<evidence type="ECO:0000259" key="3">
    <source>
        <dbReference type="PROSITE" id="PS51918"/>
    </source>
</evidence>
<keyword evidence="2" id="KW-0143">Chaperone</keyword>
<keyword evidence="2" id="KW-0411">Iron-sulfur</keyword>
<proteinExistence type="inferred from homology"/>
<dbReference type="PANTHER" id="PTHR13932:SF5">
    <property type="entry name" value="RADICAL S-ADENOSYL METHIONINE DOMAIN-CONTAINING PROTEIN 1, MITOCHONDRIAL"/>
    <property type="match status" value="1"/>
</dbReference>
<dbReference type="InterPro" id="IPR058240">
    <property type="entry name" value="rSAM_sf"/>
</dbReference>
<dbReference type="SMART" id="SM00729">
    <property type="entry name" value="Elp3"/>
    <property type="match status" value="1"/>
</dbReference>
<evidence type="ECO:0000256" key="1">
    <source>
        <dbReference type="ARBA" id="ARBA00006100"/>
    </source>
</evidence>
<evidence type="ECO:0000256" key="2">
    <source>
        <dbReference type="RuleBase" id="RU364116"/>
    </source>
</evidence>
<dbReference type="InterPro" id="IPR034505">
    <property type="entry name" value="Coproporphyrinogen-III_oxidase"/>
</dbReference>
<reference evidence="4 5" key="1">
    <citation type="journal article" date="2012" name="J. Bacteriol.">
        <title>Complete genome sequence of the anaerobic perchlorate-reducing bacterium Azospira suillum strain PS.</title>
        <authorList>
            <person name="Byrne-Bailey K.G."/>
            <person name="Coates J.D."/>
        </authorList>
    </citation>
    <scope>NUCLEOTIDE SEQUENCE [LARGE SCALE GENOMIC DNA]</scope>
    <source>
        <strain evidence="5">ATCC BAA-33 / DSM 13638 / PS</strain>
    </source>
</reference>
<dbReference type="GO" id="GO:0004109">
    <property type="term" value="F:coproporphyrinogen oxidase activity"/>
    <property type="evidence" value="ECO:0007669"/>
    <property type="project" value="InterPro"/>
</dbReference>
<keyword evidence="2" id="KW-0349">Heme</keyword>
<dbReference type="InterPro" id="IPR010723">
    <property type="entry name" value="HemN_C"/>
</dbReference>
<dbReference type="AlphaFoldDB" id="G8QF95"/>
<dbReference type="SFLD" id="SFLDG01082">
    <property type="entry name" value="B12-binding_domain_containing"/>
    <property type="match status" value="1"/>
</dbReference>
<dbReference type="eggNOG" id="COG0635">
    <property type="taxonomic scope" value="Bacteria"/>
</dbReference>